<evidence type="ECO:0000313" key="1">
    <source>
        <dbReference type="EMBL" id="GMT33899.1"/>
    </source>
</evidence>
<name>A0AAV5WT82_9BILA</name>
<feature type="non-terminal residue" evidence="1">
    <location>
        <position position="1"/>
    </location>
</feature>
<feature type="non-terminal residue" evidence="1">
    <location>
        <position position="89"/>
    </location>
</feature>
<dbReference type="Proteomes" id="UP001432322">
    <property type="component" value="Unassembled WGS sequence"/>
</dbReference>
<sequence length="89" mass="10088">SRRDRRLRSHSRRDGHFRCGIYCKSSKFLPTLSQVNSPSSLIPACPQPATGRRLLQSSRIYTEEAERLQQLIGRLPGTTAELRPRVVVA</sequence>
<protein>
    <submittedName>
        <fullName evidence="1">Uncharacterized protein</fullName>
    </submittedName>
</protein>
<dbReference type="AlphaFoldDB" id="A0AAV5WT82"/>
<reference evidence="1" key="1">
    <citation type="submission" date="2023-10" db="EMBL/GenBank/DDBJ databases">
        <title>Genome assembly of Pristionchus species.</title>
        <authorList>
            <person name="Yoshida K."/>
            <person name="Sommer R.J."/>
        </authorList>
    </citation>
    <scope>NUCLEOTIDE SEQUENCE</scope>
    <source>
        <strain evidence="1">RS5133</strain>
    </source>
</reference>
<comment type="caution">
    <text evidence="1">The sequence shown here is derived from an EMBL/GenBank/DDBJ whole genome shotgun (WGS) entry which is preliminary data.</text>
</comment>
<keyword evidence="2" id="KW-1185">Reference proteome</keyword>
<dbReference type="EMBL" id="BTSY01000006">
    <property type="protein sequence ID" value="GMT33899.1"/>
    <property type="molecule type" value="Genomic_DNA"/>
</dbReference>
<gene>
    <name evidence="1" type="ORF">PFISCL1PPCAC_25196</name>
</gene>
<accession>A0AAV5WT82</accession>
<proteinExistence type="predicted"/>
<evidence type="ECO:0000313" key="2">
    <source>
        <dbReference type="Proteomes" id="UP001432322"/>
    </source>
</evidence>
<organism evidence="1 2">
    <name type="scientific">Pristionchus fissidentatus</name>
    <dbReference type="NCBI Taxonomy" id="1538716"/>
    <lineage>
        <taxon>Eukaryota</taxon>
        <taxon>Metazoa</taxon>
        <taxon>Ecdysozoa</taxon>
        <taxon>Nematoda</taxon>
        <taxon>Chromadorea</taxon>
        <taxon>Rhabditida</taxon>
        <taxon>Rhabditina</taxon>
        <taxon>Diplogasteromorpha</taxon>
        <taxon>Diplogasteroidea</taxon>
        <taxon>Neodiplogasteridae</taxon>
        <taxon>Pristionchus</taxon>
    </lineage>
</organism>